<reference evidence="1 2" key="1">
    <citation type="submission" date="2019-02" db="EMBL/GenBank/DDBJ databases">
        <title>Deep-cultivation of Planctomycetes and their phenomic and genomic characterization uncovers novel biology.</title>
        <authorList>
            <person name="Wiegand S."/>
            <person name="Jogler M."/>
            <person name="Boedeker C."/>
            <person name="Pinto D."/>
            <person name="Vollmers J."/>
            <person name="Rivas-Marin E."/>
            <person name="Kohn T."/>
            <person name="Peeters S.H."/>
            <person name="Heuer A."/>
            <person name="Rast P."/>
            <person name="Oberbeckmann S."/>
            <person name="Bunk B."/>
            <person name="Jeske O."/>
            <person name="Meyerdierks A."/>
            <person name="Storesund J.E."/>
            <person name="Kallscheuer N."/>
            <person name="Luecker S."/>
            <person name="Lage O.M."/>
            <person name="Pohl T."/>
            <person name="Merkel B.J."/>
            <person name="Hornburger P."/>
            <person name="Mueller R.-W."/>
            <person name="Bruemmer F."/>
            <person name="Labrenz M."/>
            <person name="Spormann A.M."/>
            <person name="Op den Camp H."/>
            <person name="Overmann J."/>
            <person name="Amann R."/>
            <person name="Jetten M.S.M."/>
            <person name="Mascher T."/>
            <person name="Medema M.H."/>
            <person name="Devos D.P."/>
            <person name="Kaster A.-K."/>
            <person name="Ovreas L."/>
            <person name="Rohde M."/>
            <person name="Galperin M.Y."/>
            <person name="Jogler C."/>
        </authorList>
    </citation>
    <scope>NUCLEOTIDE SEQUENCE [LARGE SCALE GENOMIC DNA]</scope>
    <source>
        <strain evidence="1 2">Mal4</strain>
    </source>
</reference>
<evidence type="ECO:0000313" key="2">
    <source>
        <dbReference type="Proteomes" id="UP000320496"/>
    </source>
</evidence>
<dbReference type="KEGG" id="mri:Mal4_01440"/>
<dbReference type="PROSITE" id="PS51318">
    <property type="entry name" value="TAT"/>
    <property type="match status" value="1"/>
</dbReference>
<dbReference type="AlphaFoldDB" id="A0A517Z049"/>
<sequence length="462" mass="51087">MFNQFETSRRAWMKHALAGLGGLAVTEWLNAPATAGSPLEPRAPHHTPRARRVIFLFMHGGPSQVDTFDYKPMLQKKDGEQLPFEQPPNLDAKPVLMKSPWKFARHGESGLWVSELFPHVARHIDDLCVIRSMHSKGTSHGQAVSMLHTGSDNLVRPSVGAWVSYGLGTENDNLPSFVSVAPSSGHGGPRNYGAAFLPAIHQATTIGRQGKLGDPRIDHLGNESLSVEEQRAQLELLQEMNRDHLQRAGRDARIQGAIESYELAFRMQRSAPDVLDLSHESDAVQKLYGIGEKKTDNFGRQCLLARRLVEAGVRFVELSTGNVWDQHGSLKSGHERNSLAVDRPIAGLLTDLKARGMLDDTLVVWGGEFGRTPIVQGSNGRDHNPQGFCVWLAGGGVKGGIAYGETDEFGYYATQNRVHMHDLHATILHQLGLDHERLTYRYAGRDFRLTDVYGEVVHDVLA</sequence>
<dbReference type="EMBL" id="CP036275">
    <property type="protein sequence ID" value="QDU35862.1"/>
    <property type="molecule type" value="Genomic_DNA"/>
</dbReference>
<protein>
    <recommendedName>
        <fullName evidence="3">Sulfatase</fullName>
    </recommendedName>
</protein>
<dbReference type="InterPro" id="IPR017850">
    <property type="entry name" value="Alkaline_phosphatase_core_sf"/>
</dbReference>
<evidence type="ECO:0000313" key="1">
    <source>
        <dbReference type="EMBL" id="QDU35862.1"/>
    </source>
</evidence>
<dbReference type="InterPro" id="IPR006311">
    <property type="entry name" value="TAT_signal"/>
</dbReference>
<organism evidence="1 2">
    <name type="scientific">Maioricimonas rarisocia</name>
    <dbReference type="NCBI Taxonomy" id="2528026"/>
    <lineage>
        <taxon>Bacteria</taxon>
        <taxon>Pseudomonadati</taxon>
        <taxon>Planctomycetota</taxon>
        <taxon>Planctomycetia</taxon>
        <taxon>Planctomycetales</taxon>
        <taxon>Planctomycetaceae</taxon>
        <taxon>Maioricimonas</taxon>
    </lineage>
</organism>
<dbReference type="InterPro" id="IPR010869">
    <property type="entry name" value="DUF1501"/>
</dbReference>
<accession>A0A517Z049</accession>
<name>A0A517Z049_9PLAN</name>
<gene>
    <name evidence="1" type="ORF">Mal4_01440</name>
</gene>
<dbReference type="Proteomes" id="UP000320496">
    <property type="component" value="Chromosome"/>
</dbReference>
<keyword evidence="2" id="KW-1185">Reference proteome</keyword>
<dbReference type="SUPFAM" id="SSF53649">
    <property type="entry name" value="Alkaline phosphatase-like"/>
    <property type="match status" value="1"/>
</dbReference>
<dbReference type="PANTHER" id="PTHR43737:SF1">
    <property type="entry name" value="DUF1501 DOMAIN-CONTAINING PROTEIN"/>
    <property type="match status" value="1"/>
</dbReference>
<proteinExistence type="predicted"/>
<dbReference type="RefSeq" id="WP_197443962.1">
    <property type="nucleotide sequence ID" value="NZ_CP036275.1"/>
</dbReference>
<evidence type="ECO:0008006" key="3">
    <source>
        <dbReference type="Google" id="ProtNLM"/>
    </source>
</evidence>
<dbReference type="PANTHER" id="PTHR43737">
    <property type="entry name" value="BLL7424 PROTEIN"/>
    <property type="match status" value="1"/>
</dbReference>
<dbReference type="Pfam" id="PF07394">
    <property type="entry name" value="DUF1501"/>
    <property type="match status" value="1"/>
</dbReference>